<evidence type="ECO:0000313" key="1">
    <source>
        <dbReference type="EMBL" id="OAD24052.1"/>
    </source>
</evidence>
<organism evidence="1 2">
    <name type="scientific">Candidatus Thiomargarita nelsonii</name>
    <dbReference type="NCBI Taxonomy" id="1003181"/>
    <lineage>
        <taxon>Bacteria</taxon>
        <taxon>Pseudomonadati</taxon>
        <taxon>Pseudomonadota</taxon>
        <taxon>Gammaproteobacteria</taxon>
        <taxon>Thiotrichales</taxon>
        <taxon>Thiotrichaceae</taxon>
        <taxon>Thiomargarita</taxon>
    </lineage>
</organism>
<gene>
    <name evidence="1" type="ORF">THIOM_000103</name>
</gene>
<keyword evidence="2" id="KW-1185">Reference proteome</keyword>
<dbReference type="Proteomes" id="UP000076962">
    <property type="component" value="Unassembled WGS sequence"/>
</dbReference>
<accession>A0A176S7F5</accession>
<protein>
    <submittedName>
        <fullName evidence="1">Uncharacterized protein</fullName>
    </submittedName>
</protein>
<dbReference type="AlphaFoldDB" id="A0A176S7F5"/>
<sequence length="81" mass="8835">MVLSTELTILSCSTAFFPVEIGSSPSEIGVSVDVLTGAVEHDKVKIENKPSKQKIFILFGIYYLLSYAGRGCKPRPALIFL</sequence>
<name>A0A176S7F5_9GAMM</name>
<proteinExistence type="predicted"/>
<dbReference type="EMBL" id="LUTY01000032">
    <property type="protein sequence ID" value="OAD24052.1"/>
    <property type="molecule type" value="Genomic_DNA"/>
</dbReference>
<evidence type="ECO:0000313" key="2">
    <source>
        <dbReference type="Proteomes" id="UP000076962"/>
    </source>
</evidence>
<comment type="caution">
    <text evidence="1">The sequence shown here is derived from an EMBL/GenBank/DDBJ whole genome shotgun (WGS) entry which is preliminary data.</text>
</comment>
<reference evidence="1 2" key="1">
    <citation type="submission" date="2016-05" db="EMBL/GenBank/DDBJ databases">
        <title>Single-cell genome of chain-forming Candidatus Thiomargarita nelsonii and comparison to other large sulfur-oxidizing bacteria.</title>
        <authorList>
            <person name="Winkel M."/>
            <person name="Salman V."/>
            <person name="Woyke T."/>
            <person name="Schulz-Vogt H."/>
            <person name="Richter M."/>
            <person name="Flood B."/>
            <person name="Bailey J."/>
            <person name="Amann R."/>
            <person name="Mussmann M."/>
        </authorList>
    </citation>
    <scope>NUCLEOTIDE SEQUENCE [LARGE SCALE GENOMIC DNA]</scope>
    <source>
        <strain evidence="1 2">THI036</strain>
    </source>
</reference>